<dbReference type="EMBL" id="JBHRZH010000036">
    <property type="protein sequence ID" value="MFC3764955.1"/>
    <property type="molecule type" value="Genomic_DNA"/>
</dbReference>
<dbReference type="Proteomes" id="UP001595699">
    <property type="component" value="Unassembled WGS sequence"/>
</dbReference>
<organism evidence="2 3">
    <name type="scientific">Tenggerimyces flavus</name>
    <dbReference type="NCBI Taxonomy" id="1708749"/>
    <lineage>
        <taxon>Bacteria</taxon>
        <taxon>Bacillati</taxon>
        <taxon>Actinomycetota</taxon>
        <taxon>Actinomycetes</taxon>
        <taxon>Propionibacteriales</taxon>
        <taxon>Nocardioidaceae</taxon>
        <taxon>Tenggerimyces</taxon>
    </lineage>
</organism>
<protein>
    <submittedName>
        <fullName evidence="2">Uncharacterized protein</fullName>
    </submittedName>
</protein>
<evidence type="ECO:0000313" key="2">
    <source>
        <dbReference type="EMBL" id="MFC3764955.1"/>
    </source>
</evidence>
<comment type="caution">
    <text evidence="2">The sequence shown here is derived from an EMBL/GenBank/DDBJ whole genome shotgun (WGS) entry which is preliminary data.</text>
</comment>
<feature type="compositionally biased region" description="Basic and acidic residues" evidence="1">
    <location>
        <begin position="8"/>
        <end position="19"/>
    </location>
</feature>
<evidence type="ECO:0000313" key="3">
    <source>
        <dbReference type="Proteomes" id="UP001595699"/>
    </source>
</evidence>
<proteinExistence type="predicted"/>
<gene>
    <name evidence="2" type="ORF">ACFOUW_29235</name>
</gene>
<name>A0ABV7YME1_9ACTN</name>
<keyword evidence="3" id="KW-1185">Reference proteome</keyword>
<dbReference type="RefSeq" id="WP_205119324.1">
    <property type="nucleotide sequence ID" value="NZ_JAFBCM010000001.1"/>
</dbReference>
<reference evidence="3" key="1">
    <citation type="journal article" date="2019" name="Int. J. Syst. Evol. Microbiol.">
        <title>The Global Catalogue of Microorganisms (GCM) 10K type strain sequencing project: providing services to taxonomists for standard genome sequencing and annotation.</title>
        <authorList>
            <consortium name="The Broad Institute Genomics Platform"/>
            <consortium name="The Broad Institute Genome Sequencing Center for Infectious Disease"/>
            <person name="Wu L."/>
            <person name="Ma J."/>
        </authorList>
    </citation>
    <scope>NUCLEOTIDE SEQUENCE [LARGE SCALE GENOMIC DNA]</scope>
    <source>
        <strain evidence="3">CGMCC 4.7241</strain>
    </source>
</reference>
<sequence length="99" mass="11137">MSTYGENLRAKTADRDRSSRAATRALDVCVNGGRHHWNAEAAHDEANLQIAEPERKLRIRLGTCLRCSDVVLSITAQDDENWKLHQQLVSVSDPRATIR</sequence>
<accession>A0ABV7YME1</accession>
<evidence type="ECO:0000256" key="1">
    <source>
        <dbReference type="SAM" id="MobiDB-lite"/>
    </source>
</evidence>
<feature type="region of interest" description="Disordered" evidence="1">
    <location>
        <begin position="1"/>
        <end position="21"/>
    </location>
</feature>